<dbReference type="GO" id="GO:0071897">
    <property type="term" value="P:DNA biosynthetic process"/>
    <property type="evidence" value="ECO:0007669"/>
    <property type="project" value="UniProtKB-ARBA"/>
</dbReference>
<gene>
    <name evidence="2" type="ORF">FWK35_00021070</name>
</gene>
<evidence type="ECO:0000259" key="1">
    <source>
        <dbReference type="PROSITE" id="PS50878"/>
    </source>
</evidence>
<dbReference type="Proteomes" id="UP000478052">
    <property type="component" value="Unassembled WGS sequence"/>
</dbReference>
<name>A0A6G0YAT7_APHCR</name>
<dbReference type="PROSITE" id="PS50878">
    <property type="entry name" value="RT_POL"/>
    <property type="match status" value="1"/>
</dbReference>
<dbReference type="EMBL" id="VUJU01005104">
    <property type="protein sequence ID" value="KAF0752282.1"/>
    <property type="molecule type" value="Genomic_DNA"/>
</dbReference>
<accession>A0A6G0YAT7</accession>
<reference evidence="2 3" key="1">
    <citation type="submission" date="2019-08" db="EMBL/GenBank/DDBJ databases">
        <title>Whole genome of Aphis craccivora.</title>
        <authorList>
            <person name="Voronova N.V."/>
            <person name="Shulinski R.S."/>
            <person name="Bandarenka Y.V."/>
            <person name="Zhorov D.G."/>
            <person name="Warner D."/>
        </authorList>
    </citation>
    <scope>NUCLEOTIDE SEQUENCE [LARGE SCALE GENOMIC DNA]</scope>
    <source>
        <strain evidence="2">180601</strain>
        <tissue evidence="2">Whole Body</tissue>
    </source>
</reference>
<dbReference type="InterPro" id="IPR000477">
    <property type="entry name" value="RT_dom"/>
</dbReference>
<dbReference type="SUPFAM" id="SSF56672">
    <property type="entry name" value="DNA/RNA polymerases"/>
    <property type="match status" value="1"/>
</dbReference>
<sequence>MGIIGESVILAYADDIVLLVLVKTKEEIVQTTEKLIKASKTIGLCINANKTKHMMMSRNNQNTNDLLISNMKFEAVNNFKYLGVNVNNKNNMHQEVNVWEQVLL</sequence>
<dbReference type="PANTHER" id="PTHR47027">
    <property type="entry name" value="REVERSE TRANSCRIPTASE DOMAIN-CONTAINING PROTEIN"/>
    <property type="match status" value="1"/>
</dbReference>
<dbReference type="Pfam" id="PF00078">
    <property type="entry name" value="RVT_1"/>
    <property type="match status" value="1"/>
</dbReference>
<feature type="domain" description="Reverse transcriptase" evidence="1">
    <location>
        <begin position="1"/>
        <end position="86"/>
    </location>
</feature>
<organism evidence="2 3">
    <name type="scientific">Aphis craccivora</name>
    <name type="common">Cowpea aphid</name>
    <dbReference type="NCBI Taxonomy" id="307492"/>
    <lineage>
        <taxon>Eukaryota</taxon>
        <taxon>Metazoa</taxon>
        <taxon>Ecdysozoa</taxon>
        <taxon>Arthropoda</taxon>
        <taxon>Hexapoda</taxon>
        <taxon>Insecta</taxon>
        <taxon>Pterygota</taxon>
        <taxon>Neoptera</taxon>
        <taxon>Paraneoptera</taxon>
        <taxon>Hemiptera</taxon>
        <taxon>Sternorrhyncha</taxon>
        <taxon>Aphidomorpha</taxon>
        <taxon>Aphidoidea</taxon>
        <taxon>Aphididae</taxon>
        <taxon>Aphidini</taxon>
        <taxon>Aphis</taxon>
        <taxon>Aphis</taxon>
    </lineage>
</organism>
<dbReference type="OrthoDB" id="6620939at2759"/>
<protein>
    <submittedName>
        <fullName evidence="2">Retrovirus-related Pol polyprotein LINE-1</fullName>
    </submittedName>
</protein>
<dbReference type="AlphaFoldDB" id="A0A6G0YAT7"/>
<evidence type="ECO:0000313" key="3">
    <source>
        <dbReference type="Proteomes" id="UP000478052"/>
    </source>
</evidence>
<evidence type="ECO:0000313" key="2">
    <source>
        <dbReference type="EMBL" id="KAF0752282.1"/>
    </source>
</evidence>
<proteinExistence type="predicted"/>
<dbReference type="PANTHER" id="PTHR47027:SF29">
    <property type="entry name" value="C2H2-TYPE DOMAIN-CONTAINING PROTEIN"/>
    <property type="match status" value="1"/>
</dbReference>
<comment type="caution">
    <text evidence="2">The sequence shown here is derived from an EMBL/GenBank/DDBJ whole genome shotgun (WGS) entry which is preliminary data.</text>
</comment>
<keyword evidence="3" id="KW-1185">Reference proteome</keyword>
<dbReference type="InterPro" id="IPR043502">
    <property type="entry name" value="DNA/RNA_pol_sf"/>
</dbReference>